<comment type="caution">
    <text evidence="1">The sequence shown here is derived from an EMBL/GenBank/DDBJ whole genome shotgun (WGS) entry which is preliminary data.</text>
</comment>
<reference evidence="1" key="2">
    <citation type="journal article" date="2023" name="Science">
        <title>Genomic signatures of disease resistance in endangered staghorn corals.</title>
        <authorList>
            <person name="Vollmer S.V."/>
            <person name="Selwyn J.D."/>
            <person name="Despard B.A."/>
            <person name="Roesel C.L."/>
        </authorList>
    </citation>
    <scope>NUCLEOTIDE SEQUENCE</scope>
    <source>
        <strain evidence="1">K2</strain>
    </source>
</reference>
<keyword evidence="2" id="KW-1185">Reference proteome</keyword>
<sequence length="688" mass="76764">MGEGSTVHQKAMKAYQQEMKILKKKTSATSNIFRAVITDLKLGAAARHFETLISFLACCCVDVGAIGQSRNNFNDILYCLEKTVNGRINVWLNQPLPSTQLPPHIWATVDKGTPSRATNQAILVVARDETGVPCPIPVASPGVYSEVEQASYDVLAELLIKSIENHFSKEVLSRLCGVAADGPYQASGFRRKLLETLNIVETRAEHLALPVTWDTAHILNLGVFDIKDSKSPSGIFFQTFLKRCNVFNTILANGKGFAFLQLVDETARRPVAYAGQRFASSSYEQWCKIEQSYGSFWKAFAALYPNRNEEEELQYMIAGSDFVADLLACLDIMEPVVDLMIHVQSLDTPMWNLGGKYKGVELLEGWLVTKDEGKRVTGGRSTWKLREENDIKEDHKRLASDLMNTLDRRVQSAVSDHSLTVLQAFDAAGLVGLQCGALLADGVVKLEIEQVEYDTYGVRACEAVLSVASNMEHIQKSGMDLDPQLAFRYMGRIKEAIKAGIWKSLCPSWFMVQGTDEPLKPQDASLVLFEPVPSNTLDAIFKMKFASGKEYNVRLHKQNVFSSFYCREDIYSIAQPQSCAVLVIVLAKGGPEAIAESYYSCMRAQQQSGDQSNETLSRRTKLNWCLPSLKKFDDIIHESVTLYSRGDDVIRSHRRNAFFSGYEKHYSVSKIVGRIDSYSGCCPFLADK</sequence>
<protein>
    <submittedName>
        <fullName evidence="1">Uncharacterized protein</fullName>
    </submittedName>
</protein>
<organism evidence="1 2">
    <name type="scientific">Acropora cervicornis</name>
    <name type="common">Staghorn coral</name>
    <dbReference type="NCBI Taxonomy" id="6130"/>
    <lineage>
        <taxon>Eukaryota</taxon>
        <taxon>Metazoa</taxon>
        <taxon>Cnidaria</taxon>
        <taxon>Anthozoa</taxon>
        <taxon>Hexacorallia</taxon>
        <taxon>Scleractinia</taxon>
        <taxon>Astrocoeniina</taxon>
        <taxon>Acroporidae</taxon>
        <taxon>Acropora</taxon>
    </lineage>
</organism>
<evidence type="ECO:0000313" key="2">
    <source>
        <dbReference type="Proteomes" id="UP001249851"/>
    </source>
</evidence>
<name>A0AAD9QJP4_ACRCE</name>
<evidence type="ECO:0000313" key="1">
    <source>
        <dbReference type="EMBL" id="KAK2562482.1"/>
    </source>
</evidence>
<dbReference type="AlphaFoldDB" id="A0AAD9QJP4"/>
<proteinExistence type="predicted"/>
<dbReference type="Proteomes" id="UP001249851">
    <property type="component" value="Unassembled WGS sequence"/>
</dbReference>
<dbReference type="EMBL" id="JARQWQ010000028">
    <property type="protein sequence ID" value="KAK2562482.1"/>
    <property type="molecule type" value="Genomic_DNA"/>
</dbReference>
<accession>A0AAD9QJP4</accession>
<gene>
    <name evidence="1" type="ORF">P5673_014146</name>
</gene>
<reference evidence="1" key="1">
    <citation type="journal article" date="2023" name="G3 (Bethesda)">
        <title>Whole genome assembly and annotation of the endangered Caribbean coral Acropora cervicornis.</title>
        <authorList>
            <person name="Selwyn J.D."/>
            <person name="Vollmer S.V."/>
        </authorList>
    </citation>
    <scope>NUCLEOTIDE SEQUENCE</scope>
    <source>
        <strain evidence="1">K2</strain>
    </source>
</reference>